<evidence type="ECO:0000256" key="4">
    <source>
        <dbReference type="ARBA" id="ARBA00035129"/>
    </source>
</evidence>
<feature type="region of interest" description="Disordered" evidence="5">
    <location>
        <begin position="199"/>
        <end position="227"/>
    </location>
</feature>
<evidence type="ECO:0000259" key="6">
    <source>
        <dbReference type="SMART" id="SM01238"/>
    </source>
</evidence>
<dbReference type="Proteomes" id="UP000799640">
    <property type="component" value="Unassembled WGS sequence"/>
</dbReference>
<evidence type="ECO:0000256" key="3">
    <source>
        <dbReference type="ARBA" id="ARBA00023128"/>
    </source>
</evidence>
<evidence type="ECO:0000256" key="2">
    <source>
        <dbReference type="ARBA" id="ARBA00010492"/>
    </source>
</evidence>
<dbReference type="GO" id="GO:0005739">
    <property type="term" value="C:mitochondrion"/>
    <property type="evidence" value="ECO:0007669"/>
    <property type="project" value="UniProtKB-SubCell"/>
</dbReference>
<accession>A0A6G1IB73</accession>
<name>A0A6G1IB73_9PEZI</name>
<evidence type="ECO:0000313" key="8">
    <source>
        <dbReference type="Proteomes" id="UP000799640"/>
    </source>
</evidence>
<dbReference type="Pfam" id="PF09597">
    <property type="entry name" value="SAM_Ribosomal_mS41"/>
    <property type="match status" value="1"/>
</dbReference>
<dbReference type="InterPro" id="IPR039603">
    <property type="entry name" value="Ribosomal_mS41"/>
</dbReference>
<gene>
    <name evidence="7" type="ORF">EJ06DRAFT_526059</name>
</gene>
<comment type="subcellular location">
    <subcellularLocation>
        <location evidence="1">Mitochondrion</location>
    </subcellularLocation>
</comment>
<dbReference type="EMBL" id="ML996687">
    <property type="protein sequence ID" value="KAF2405540.1"/>
    <property type="molecule type" value="Genomic_DNA"/>
</dbReference>
<keyword evidence="8" id="KW-1185">Reference proteome</keyword>
<dbReference type="PANTHER" id="PTHR28235">
    <property type="entry name" value="PROTEIN FYV4, MITOCHONDRIAL"/>
    <property type="match status" value="1"/>
</dbReference>
<evidence type="ECO:0000256" key="1">
    <source>
        <dbReference type="ARBA" id="ARBA00004173"/>
    </source>
</evidence>
<sequence length="227" mass="25543">MLLRWPLRLFTPTTPHRTLTTLTKREARPIPPPTPFVPNTETFLTLIGRGMKQHAPKIPSWEALFRFTSTQFKNLGIEPARNRKYLLNWRERFRNGAYGIGGDLTEVQEGVGEIKVFEVPVPGRRRATATRTPGTKKVVLNVPPGAERPTVPLEEATPVRVVKLTGAQTISGPYVEPIKGTSGLRAKIAVREGLWEVKRGKKVDGGERRKAEVRSKRRAEERKAQRA</sequence>
<protein>
    <recommendedName>
        <fullName evidence="4">Small ribosomal subunit protein mS41</fullName>
    </recommendedName>
</protein>
<keyword evidence="3" id="KW-0496">Mitochondrion</keyword>
<comment type="similarity">
    <text evidence="2">Belongs to the mitochondrion-specific ribosomal protein mS41 family.</text>
</comment>
<dbReference type="OrthoDB" id="18595at2759"/>
<dbReference type="SMART" id="SM01238">
    <property type="entry name" value="IGR"/>
    <property type="match status" value="1"/>
</dbReference>
<evidence type="ECO:0000313" key="7">
    <source>
        <dbReference type="EMBL" id="KAF2405540.1"/>
    </source>
</evidence>
<reference evidence="7" key="1">
    <citation type="journal article" date="2020" name="Stud. Mycol.">
        <title>101 Dothideomycetes genomes: a test case for predicting lifestyles and emergence of pathogens.</title>
        <authorList>
            <person name="Haridas S."/>
            <person name="Albert R."/>
            <person name="Binder M."/>
            <person name="Bloem J."/>
            <person name="Labutti K."/>
            <person name="Salamov A."/>
            <person name="Andreopoulos B."/>
            <person name="Baker S."/>
            <person name="Barry K."/>
            <person name="Bills G."/>
            <person name="Bluhm B."/>
            <person name="Cannon C."/>
            <person name="Castanera R."/>
            <person name="Culley D."/>
            <person name="Daum C."/>
            <person name="Ezra D."/>
            <person name="Gonzalez J."/>
            <person name="Henrissat B."/>
            <person name="Kuo A."/>
            <person name="Liang C."/>
            <person name="Lipzen A."/>
            <person name="Lutzoni F."/>
            <person name="Magnuson J."/>
            <person name="Mondo S."/>
            <person name="Nolan M."/>
            <person name="Ohm R."/>
            <person name="Pangilinan J."/>
            <person name="Park H.-J."/>
            <person name="Ramirez L."/>
            <person name="Alfaro M."/>
            <person name="Sun H."/>
            <person name="Tritt A."/>
            <person name="Yoshinaga Y."/>
            <person name="Zwiers L.-H."/>
            <person name="Turgeon B."/>
            <person name="Goodwin S."/>
            <person name="Spatafora J."/>
            <person name="Crous P."/>
            <person name="Grigoriev I."/>
        </authorList>
    </citation>
    <scope>NUCLEOTIDE SEQUENCE</scope>
    <source>
        <strain evidence="7">CBS 262.69</strain>
    </source>
</reference>
<proteinExistence type="inferred from homology"/>
<evidence type="ECO:0000256" key="5">
    <source>
        <dbReference type="SAM" id="MobiDB-lite"/>
    </source>
</evidence>
<organism evidence="7 8">
    <name type="scientific">Trichodelitschia bisporula</name>
    <dbReference type="NCBI Taxonomy" id="703511"/>
    <lineage>
        <taxon>Eukaryota</taxon>
        <taxon>Fungi</taxon>
        <taxon>Dikarya</taxon>
        <taxon>Ascomycota</taxon>
        <taxon>Pezizomycotina</taxon>
        <taxon>Dothideomycetes</taxon>
        <taxon>Dothideomycetes incertae sedis</taxon>
        <taxon>Phaeotrichales</taxon>
        <taxon>Phaeotrichaceae</taxon>
        <taxon>Trichodelitschia</taxon>
    </lineage>
</organism>
<dbReference type="PANTHER" id="PTHR28235:SF1">
    <property type="entry name" value="SMALL RIBOSOMAL SUBUNIT PROTEIN MS41"/>
    <property type="match status" value="1"/>
</dbReference>
<dbReference type="InterPro" id="IPR019083">
    <property type="entry name" value="SAM_Ribosomal_mS41"/>
</dbReference>
<dbReference type="AlphaFoldDB" id="A0A6G1IB73"/>
<feature type="domain" description="Small ribosomal subunit protein mS41 SAM" evidence="6">
    <location>
        <begin position="40"/>
        <end position="96"/>
    </location>
</feature>